<organism evidence="2 3">
    <name type="scientific">Smittium angustum</name>
    <dbReference type="NCBI Taxonomy" id="133377"/>
    <lineage>
        <taxon>Eukaryota</taxon>
        <taxon>Fungi</taxon>
        <taxon>Fungi incertae sedis</taxon>
        <taxon>Zoopagomycota</taxon>
        <taxon>Kickxellomycotina</taxon>
        <taxon>Harpellomycetes</taxon>
        <taxon>Harpellales</taxon>
        <taxon>Legeriomycetaceae</taxon>
        <taxon>Smittium</taxon>
    </lineage>
</organism>
<feature type="compositionally biased region" description="Basic and acidic residues" evidence="1">
    <location>
        <begin position="36"/>
        <end position="47"/>
    </location>
</feature>
<gene>
    <name evidence="2" type="ORF">BB558_000026</name>
</gene>
<name>A0A2U1JFY1_SMIAN</name>
<feature type="region of interest" description="Disordered" evidence="1">
    <location>
        <begin position="138"/>
        <end position="159"/>
    </location>
</feature>
<evidence type="ECO:0000256" key="1">
    <source>
        <dbReference type="SAM" id="MobiDB-lite"/>
    </source>
</evidence>
<sequence>MGQTNRQHVGSENCAVGVQDPVPGSNPLSAPSNEFDADKFAKGEQRFSKGNPKQTAFAELKQIKRDDGAVARRYSTGEQSDRPEVNQAPKQVQEELDKKSFQDTDRGGDITVVKKGYRGSESEKSGFLFSNVCYSQENRWTPTSVGPQEAQSAYRATKL</sequence>
<feature type="compositionally biased region" description="Polar residues" evidence="1">
    <location>
        <begin position="1"/>
        <end position="10"/>
    </location>
</feature>
<feature type="compositionally biased region" description="Basic and acidic residues" evidence="1">
    <location>
        <begin position="92"/>
        <end position="108"/>
    </location>
</feature>
<feature type="compositionally biased region" description="Polar residues" evidence="1">
    <location>
        <begin position="138"/>
        <end position="151"/>
    </location>
</feature>
<feature type="compositionally biased region" description="Basic and acidic residues" evidence="1">
    <location>
        <begin position="61"/>
        <end position="70"/>
    </location>
</feature>
<accession>A0A2U1JFY1</accession>
<keyword evidence="3" id="KW-1185">Reference proteome</keyword>
<reference evidence="2 3" key="1">
    <citation type="journal article" date="2018" name="MBio">
        <title>Comparative Genomics Reveals the Core Gene Toolbox for the Fungus-Insect Symbiosis.</title>
        <authorList>
            <person name="Wang Y."/>
            <person name="Stata M."/>
            <person name="Wang W."/>
            <person name="Stajich J.E."/>
            <person name="White M.M."/>
            <person name="Moncalvo J.M."/>
        </authorList>
    </citation>
    <scope>NUCLEOTIDE SEQUENCE [LARGE SCALE GENOMIC DNA]</scope>
    <source>
        <strain evidence="2 3">AUS-126-30</strain>
    </source>
</reference>
<dbReference type="Proteomes" id="UP000245591">
    <property type="component" value="Unassembled WGS sequence"/>
</dbReference>
<feature type="region of interest" description="Disordered" evidence="1">
    <location>
        <begin position="1"/>
        <end position="109"/>
    </location>
</feature>
<protein>
    <submittedName>
        <fullName evidence="2">Uncharacterized protein</fullName>
    </submittedName>
</protein>
<evidence type="ECO:0000313" key="3">
    <source>
        <dbReference type="Proteomes" id="UP000245591"/>
    </source>
</evidence>
<dbReference type="AlphaFoldDB" id="A0A2U1JFY1"/>
<dbReference type="EMBL" id="MBFU01000002">
    <property type="protein sequence ID" value="PWA03803.1"/>
    <property type="molecule type" value="Genomic_DNA"/>
</dbReference>
<proteinExistence type="predicted"/>
<comment type="caution">
    <text evidence="2">The sequence shown here is derived from an EMBL/GenBank/DDBJ whole genome shotgun (WGS) entry which is preliminary data.</text>
</comment>
<evidence type="ECO:0000313" key="2">
    <source>
        <dbReference type="EMBL" id="PWA03803.1"/>
    </source>
</evidence>